<dbReference type="AlphaFoldDB" id="A0A3P7IJY2"/>
<dbReference type="Proteomes" id="UP000270094">
    <property type="component" value="Unassembled WGS sequence"/>
</dbReference>
<proteinExistence type="predicted"/>
<name>A0A3P7IJY2_STRVU</name>
<reference evidence="1 2" key="1">
    <citation type="submission" date="2018-11" db="EMBL/GenBank/DDBJ databases">
        <authorList>
            <consortium name="Pathogen Informatics"/>
        </authorList>
    </citation>
    <scope>NUCLEOTIDE SEQUENCE [LARGE SCALE GENOMIC DNA]</scope>
</reference>
<organism evidence="1 2">
    <name type="scientific">Strongylus vulgaris</name>
    <name type="common">Blood worm</name>
    <dbReference type="NCBI Taxonomy" id="40348"/>
    <lineage>
        <taxon>Eukaryota</taxon>
        <taxon>Metazoa</taxon>
        <taxon>Ecdysozoa</taxon>
        <taxon>Nematoda</taxon>
        <taxon>Chromadorea</taxon>
        <taxon>Rhabditida</taxon>
        <taxon>Rhabditina</taxon>
        <taxon>Rhabditomorpha</taxon>
        <taxon>Strongyloidea</taxon>
        <taxon>Strongylidae</taxon>
        <taxon>Strongylus</taxon>
    </lineage>
</organism>
<keyword evidence="2" id="KW-1185">Reference proteome</keyword>
<protein>
    <submittedName>
        <fullName evidence="1">Uncharacterized protein</fullName>
    </submittedName>
</protein>
<sequence length="186" mass="19219">MEVSEKNICGKTEEIVDGGLQMQTLRTVTRVYVYDNYCVGDVAVIVGLSFCLRVLYVFGGNGGGVSGDAGDTLARFLTHVFGGNGGGVCCAAVPRRGGNAGGKGTDKHTVGELDSLVGLKKTTRSCSLLDMVPGVDEDDPIAECRGGRAGGGEALASLKYQPPDILTGVCGDRLDGDELTGTVRRG</sequence>
<evidence type="ECO:0000313" key="1">
    <source>
        <dbReference type="EMBL" id="VDM68133.1"/>
    </source>
</evidence>
<gene>
    <name evidence="1" type="ORF">SVUK_LOCUS3131</name>
</gene>
<accession>A0A3P7IJY2</accession>
<dbReference type="EMBL" id="UYYB01007752">
    <property type="protein sequence ID" value="VDM68133.1"/>
    <property type="molecule type" value="Genomic_DNA"/>
</dbReference>
<evidence type="ECO:0000313" key="2">
    <source>
        <dbReference type="Proteomes" id="UP000270094"/>
    </source>
</evidence>